<evidence type="ECO:0000256" key="5">
    <source>
        <dbReference type="HAMAP-Rule" id="MF_01365"/>
    </source>
</evidence>
<dbReference type="InterPro" id="IPR000702">
    <property type="entry name" value="Ribosomal_uL6-like"/>
</dbReference>
<feature type="domain" description="Large ribosomal subunit protein uL6 alpha-beta" evidence="8">
    <location>
        <begin position="91"/>
        <end position="164"/>
    </location>
</feature>
<dbReference type="Gene3D" id="3.90.930.12">
    <property type="entry name" value="Ribosomal protein L6, alpha-beta domain"/>
    <property type="match status" value="2"/>
</dbReference>
<evidence type="ECO:0000256" key="1">
    <source>
        <dbReference type="ARBA" id="ARBA00022730"/>
    </source>
</evidence>
<dbReference type="GO" id="GO:0022625">
    <property type="term" value="C:cytosolic large ribosomal subunit"/>
    <property type="evidence" value="ECO:0007669"/>
    <property type="project" value="UniProtKB-UniRule"/>
</dbReference>
<dbReference type="PRINTS" id="PR00059">
    <property type="entry name" value="RIBOSOMALL6"/>
</dbReference>
<name>A0A0H4T0V5_9CHLR</name>
<comment type="function">
    <text evidence="5 7">This protein binds to the 23S rRNA, and is important in its secondary structure. It is located near the subunit interface in the base of the L7/L12 stalk, and near the tRNA binding site of the peptidyltransferase center.</text>
</comment>
<dbReference type="AlphaFoldDB" id="A0A0H4T0V5"/>
<reference evidence="9" key="1">
    <citation type="journal article" date="2015" name="ISME J.">
        <title>Aquifer environment selects for microbial species cohorts in sediment and groundwater.</title>
        <authorList>
            <person name="Hug L.A."/>
            <person name="Thomas B.C."/>
            <person name="Brown C.T."/>
            <person name="Frischkorn K.R."/>
            <person name="Williams K.H."/>
            <person name="Tringe S.G."/>
            <person name="Banfield J.F."/>
        </authorList>
    </citation>
    <scope>NUCLEOTIDE SEQUENCE</scope>
</reference>
<evidence type="ECO:0000313" key="9">
    <source>
        <dbReference type="EMBL" id="AKQ01163.1"/>
    </source>
</evidence>
<protein>
    <recommendedName>
        <fullName evidence="5">Large ribosomal subunit protein uL6</fullName>
    </recommendedName>
</protein>
<accession>A0A0H4T0V5</accession>
<dbReference type="PANTHER" id="PTHR11655:SF14">
    <property type="entry name" value="LARGE RIBOSOMAL SUBUNIT PROTEIN UL6M"/>
    <property type="match status" value="1"/>
</dbReference>
<dbReference type="HAMAP" id="MF_01365_B">
    <property type="entry name" value="Ribosomal_uL6_B"/>
    <property type="match status" value="1"/>
</dbReference>
<evidence type="ECO:0000259" key="8">
    <source>
        <dbReference type="Pfam" id="PF00347"/>
    </source>
</evidence>
<comment type="subunit">
    <text evidence="5">Part of the 50S ribosomal subunit.</text>
</comment>
<dbReference type="EMBL" id="KT006952">
    <property type="protein sequence ID" value="AKQ01163.1"/>
    <property type="molecule type" value="Genomic_DNA"/>
</dbReference>
<dbReference type="PROSITE" id="PS00525">
    <property type="entry name" value="RIBOSOMAL_L6_1"/>
    <property type="match status" value="1"/>
</dbReference>
<dbReference type="InterPro" id="IPR002358">
    <property type="entry name" value="Ribosomal_uL6_CS"/>
</dbReference>
<organism evidence="9">
    <name type="scientific">uncultured Chloroflexi bacterium Rifle_16ft_4_minimus_14836</name>
    <dbReference type="NCBI Taxonomy" id="1665059"/>
    <lineage>
        <taxon>Bacteria</taxon>
        <taxon>Bacillati</taxon>
        <taxon>Chloroflexota</taxon>
        <taxon>environmental samples</taxon>
    </lineage>
</organism>
<evidence type="ECO:0000256" key="7">
    <source>
        <dbReference type="RuleBase" id="RU003870"/>
    </source>
</evidence>
<keyword evidence="3 5" id="KW-0689">Ribosomal protein</keyword>
<evidence type="ECO:0000256" key="3">
    <source>
        <dbReference type="ARBA" id="ARBA00022980"/>
    </source>
</evidence>
<evidence type="ECO:0000256" key="4">
    <source>
        <dbReference type="ARBA" id="ARBA00023274"/>
    </source>
</evidence>
<dbReference type="GO" id="GO:0002181">
    <property type="term" value="P:cytoplasmic translation"/>
    <property type="evidence" value="ECO:0007669"/>
    <property type="project" value="TreeGrafter"/>
</dbReference>
<dbReference type="InterPro" id="IPR036789">
    <property type="entry name" value="Ribosomal_uL6-like_a/b-dom_sf"/>
</dbReference>
<sequence length="181" mass="19574">MSRVGRKPIPIPPGVEVRIEGSHVTVQGPNGTLERTFRPEVSIRREDGILVVERASDERLVRALHGLSRALLANMVTGVASGFQRVLELSGTGYRVQRVGEGVILQIGYSHPVPVTPLPGVVLAVEGTNRIIVSGPDREAVGEVAARIRRIRPPDAYKGKGVRYQGEVLRLKPGKAGAKKR</sequence>
<dbReference type="FunFam" id="3.90.930.12:FF:000002">
    <property type="entry name" value="50S ribosomal protein L6"/>
    <property type="match status" value="1"/>
</dbReference>
<dbReference type="GO" id="GO:0019843">
    <property type="term" value="F:rRNA binding"/>
    <property type="evidence" value="ECO:0007669"/>
    <property type="project" value="UniProtKB-UniRule"/>
</dbReference>
<dbReference type="GO" id="GO:0003735">
    <property type="term" value="F:structural constituent of ribosome"/>
    <property type="evidence" value="ECO:0007669"/>
    <property type="project" value="UniProtKB-UniRule"/>
</dbReference>
<dbReference type="PANTHER" id="PTHR11655">
    <property type="entry name" value="60S/50S RIBOSOMAL PROTEIN L6/L9"/>
    <property type="match status" value="1"/>
</dbReference>
<feature type="domain" description="Large ribosomal subunit protein uL6 alpha-beta" evidence="8">
    <location>
        <begin position="11"/>
        <end position="81"/>
    </location>
</feature>
<dbReference type="PIRSF" id="PIRSF002162">
    <property type="entry name" value="Ribosomal_L6"/>
    <property type="match status" value="1"/>
</dbReference>
<dbReference type="SUPFAM" id="SSF56053">
    <property type="entry name" value="Ribosomal protein L6"/>
    <property type="match status" value="2"/>
</dbReference>
<keyword evidence="1 5" id="KW-0699">rRNA-binding</keyword>
<keyword evidence="4 5" id="KW-0687">Ribonucleoprotein</keyword>
<dbReference type="InterPro" id="IPR020040">
    <property type="entry name" value="Ribosomal_uL6_a/b-dom"/>
</dbReference>
<evidence type="ECO:0000256" key="2">
    <source>
        <dbReference type="ARBA" id="ARBA00022884"/>
    </source>
</evidence>
<dbReference type="InterPro" id="IPR019906">
    <property type="entry name" value="Ribosomal_uL6_bac-type"/>
</dbReference>
<dbReference type="NCBIfam" id="TIGR03654">
    <property type="entry name" value="L6_bact"/>
    <property type="match status" value="1"/>
</dbReference>
<keyword evidence="2 5" id="KW-0694">RNA-binding</keyword>
<proteinExistence type="inferred from homology"/>
<gene>
    <name evidence="5 9" type="primary">rplF</name>
</gene>
<evidence type="ECO:0000256" key="6">
    <source>
        <dbReference type="RuleBase" id="RU003869"/>
    </source>
</evidence>
<comment type="similarity">
    <text evidence="5 6">Belongs to the universal ribosomal protein uL6 family.</text>
</comment>
<dbReference type="Pfam" id="PF00347">
    <property type="entry name" value="Ribosomal_L6"/>
    <property type="match status" value="2"/>
</dbReference>